<dbReference type="EMBL" id="CP063362">
    <property type="protein sequence ID" value="QRG05941.1"/>
    <property type="molecule type" value="Genomic_DNA"/>
</dbReference>
<dbReference type="SUPFAM" id="SSF111369">
    <property type="entry name" value="HlyD-like secretion proteins"/>
    <property type="match status" value="1"/>
</dbReference>
<name>A0A974PMJ5_9HYPH</name>
<dbReference type="PANTHER" id="PTHR30386">
    <property type="entry name" value="MEMBRANE FUSION SUBUNIT OF EMRAB-TOLC MULTIDRUG EFFLUX PUMP"/>
    <property type="match status" value="1"/>
</dbReference>
<feature type="domain" description="Multidrug resistance protein MdtA-like barrel-sandwich hybrid" evidence="1">
    <location>
        <begin position="46"/>
        <end position="225"/>
    </location>
</feature>
<evidence type="ECO:0000313" key="2">
    <source>
        <dbReference type="EMBL" id="QRG05941.1"/>
    </source>
</evidence>
<evidence type="ECO:0000259" key="1">
    <source>
        <dbReference type="Pfam" id="PF25917"/>
    </source>
</evidence>
<proteinExistence type="predicted"/>
<dbReference type="KEGG" id="xdi:EZH22_23430"/>
<reference evidence="2 3" key="1">
    <citation type="submission" date="2020-10" db="EMBL/GenBank/DDBJ databases">
        <title>Degradation of 1,4-Dioxane by Xanthobacter sp. YN2, via a Novel Group-2 Soluble Di-Iron Monooxygenase.</title>
        <authorList>
            <person name="Ma F."/>
            <person name="Wang Y."/>
            <person name="Yang J."/>
            <person name="Guo H."/>
            <person name="Su D."/>
            <person name="Yu L."/>
        </authorList>
    </citation>
    <scope>NUCLEOTIDE SEQUENCE [LARGE SCALE GENOMIC DNA]</scope>
    <source>
        <strain evidence="2 3">YN2</strain>
    </source>
</reference>
<dbReference type="AlphaFoldDB" id="A0A974PMJ5"/>
<keyword evidence="3" id="KW-1185">Reference proteome</keyword>
<dbReference type="Pfam" id="PF25917">
    <property type="entry name" value="BSH_RND"/>
    <property type="match status" value="1"/>
</dbReference>
<accession>A0A974PMJ5</accession>
<dbReference type="Proteomes" id="UP000596427">
    <property type="component" value="Chromosome"/>
</dbReference>
<sequence length="326" mass="35010">MLSFVERHVVACLLGAVAAVFLIYETSVHFFAYTGDAYVDSNVIFLAPEVSGPLVAVPVKDDASVATGASVAQIERDPFALAVASAAAEVALAEQRTKMARDAIAESMAMVAAAQASWENADRERQRVQSLAQTGDASAAALDEANRNALVASAELRKAQSLLAVAEGLVSVRQAERETAVRALDKARYDLDRTRVAAPVAGRVAPLAMRAGDYAHAGKPLAALVSNDNWHIVAAVNERHLARLRVGQTVWFTIGSDPWRLHEGTVRSIAPGIARTPSEEGALPYVPLDTDWIRLPRRFPVLIDMGPLPGTQPLYRGADARVLIWF</sequence>
<dbReference type="InterPro" id="IPR050739">
    <property type="entry name" value="MFP"/>
</dbReference>
<dbReference type="RefSeq" id="WP_203192813.1">
    <property type="nucleotide sequence ID" value="NZ_CP063362.1"/>
</dbReference>
<dbReference type="Gene3D" id="2.40.30.170">
    <property type="match status" value="1"/>
</dbReference>
<evidence type="ECO:0000313" key="3">
    <source>
        <dbReference type="Proteomes" id="UP000596427"/>
    </source>
</evidence>
<organism evidence="2 3">
    <name type="scientific">Xanthobacter dioxanivorans</name>
    <dbReference type="NCBI Taxonomy" id="2528964"/>
    <lineage>
        <taxon>Bacteria</taxon>
        <taxon>Pseudomonadati</taxon>
        <taxon>Pseudomonadota</taxon>
        <taxon>Alphaproteobacteria</taxon>
        <taxon>Hyphomicrobiales</taxon>
        <taxon>Xanthobacteraceae</taxon>
        <taxon>Xanthobacter</taxon>
    </lineage>
</organism>
<gene>
    <name evidence="2" type="ORF">EZH22_23430</name>
</gene>
<dbReference type="InterPro" id="IPR058625">
    <property type="entry name" value="MdtA-like_BSH"/>
</dbReference>
<protein>
    <submittedName>
        <fullName evidence="2">HlyD family secretion protein</fullName>
    </submittedName>
</protein>